<organism evidence="3 4">
    <name type="scientific">Reticulomyxa filosa</name>
    <dbReference type="NCBI Taxonomy" id="46433"/>
    <lineage>
        <taxon>Eukaryota</taxon>
        <taxon>Sar</taxon>
        <taxon>Rhizaria</taxon>
        <taxon>Retaria</taxon>
        <taxon>Foraminifera</taxon>
        <taxon>Monothalamids</taxon>
        <taxon>Reticulomyxidae</taxon>
        <taxon>Reticulomyxa</taxon>
    </lineage>
</organism>
<accession>X6LUJ0</accession>
<dbReference type="Proteomes" id="UP000023152">
    <property type="component" value="Unassembled WGS sequence"/>
</dbReference>
<feature type="domain" description="Ubiquitin-like" evidence="2">
    <location>
        <begin position="160"/>
        <end position="212"/>
    </location>
</feature>
<evidence type="ECO:0000313" key="3">
    <source>
        <dbReference type="EMBL" id="ETO05046.1"/>
    </source>
</evidence>
<evidence type="ECO:0000256" key="1">
    <source>
        <dbReference type="SAM" id="Phobius"/>
    </source>
</evidence>
<feature type="transmembrane region" description="Helical" evidence="1">
    <location>
        <begin position="219"/>
        <end position="245"/>
    </location>
</feature>
<keyword evidence="1" id="KW-1133">Transmembrane helix</keyword>
<reference evidence="3 4" key="1">
    <citation type="journal article" date="2013" name="Curr. Biol.">
        <title>The Genome of the Foraminiferan Reticulomyxa filosa.</title>
        <authorList>
            <person name="Glockner G."/>
            <person name="Hulsmann N."/>
            <person name="Schleicher M."/>
            <person name="Noegel A.A."/>
            <person name="Eichinger L."/>
            <person name="Gallinger C."/>
            <person name="Pawlowski J."/>
            <person name="Sierra R."/>
            <person name="Euteneuer U."/>
            <person name="Pillet L."/>
            <person name="Moustafa A."/>
            <person name="Platzer M."/>
            <person name="Groth M."/>
            <person name="Szafranski K."/>
            <person name="Schliwa M."/>
        </authorList>
    </citation>
    <scope>NUCLEOTIDE SEQUENCE [LARGE SCALE GENOMIC DNA]</scope>
</reference>
<dbReference type="InterPro" id="IPR000626">
    <property type="entry name" value="Ubiquitin-like_dom"/>
</dbReference>
<keyword evidence="4" id="KW-1185">Reference proteome</keyword>
<comment type="caution">
    <text evidence="3">The sequence shown here is derived from an EMBL/GenBank/DDBJ whole genome shotgun (WGS) entry which is preliminary data.</text>
</comment>
<dbReference type="InterPro" id="IPR029071">
    <property type="entry name" value="Ubiquitin-like_domsf"/>
</dbReference>
<dbReference type="Gene3D" id="3.10.20.90">
    <property type="entry name" value="Phosphatidylinositol 3-kinase Catalytic Subunit, Chain A, domain 1"/>
    <property type="match status" value="1"/>
</dbReference>
<dbReference type="SUPFAM" id="SSF54236">
    <property type="entry name" value="Ubiquitin-like"/>
    <property type="match status" value="1"/>
</dbReference>
<dbReference type="PROSITE" id="PS50053">
    <property type="entry name" value="UBIQUITIN_2"/>
    <property type="match status" value="1"/>
</dbReference>
<evidence type="ECO:0000259" key="2">
    <source>
        <dbReference type="PROSITE" id="PS50053"/>
    </source>
</evidence>
<protein>
    <recommendedName>
        <fullName evidence="2">Ubiquitin-like domain-containing protein</fullName>
    </recommendedName>
</protein>
<gene>
    <name evidence="3" type="ORF">RFI_32349</name>
</gene>
<keyword evidence="1" id="KW-0812">Transmembrane</keyword>
<sequence length="262" mass="30480">MSLHRLNVSKRKRQNLNGKEICVKLIKNKENKESKIVSEKVEVIETRNENKTYEKAIVPEPVPTKESNEKQELTVNVNNVSKEEKKETITATATAEVTTNGKANEKLESKNIETKPEETTLTDNKNGVNYVIKDPRLQELRQQKNAENESKVKTIEDKVITISIKSIDNGFPTMQISISWRSTVYLLKKEIQKSSNDNIDVARQRLIHKGRVNFIHMYAYIHICYIICYIHVHMLSVHFFFFFFFVNVKHWLLKNCNVGVEE</sequence>
<keyword evidence="1" id="KW-0472">Membrane</keyword>
<name>X6LUJ0_RETFI</name>
<dbReference type="AlphaFoldDB" id="X6LUJ0"/>
<evidence type="ECO:0000313" key="4">
    <source>
        <dbReference type="Proteomes" id="UP000023152"/>
    </source>
</evidence>
<proteinExistence type="predicted"/>
<dbReference type="EMBL" id="ASPP01028605">
    <property type="protein sequence ID" value="ETO05046.1"/>
    <property type="molecule type" value="Genomic_DNA"/>
</dbReference>